<feature type="domain" description="F-box" evidence="1">
    <location>
        <begin position="27"/>
        <end position="64"/>
    </location>
</feature>
<dbReference type="EMBL" id="JAMZMK010005882">
    <property type="protein sequence ID" value="KAI7751519.1"/>
    <property type="molecule type" value="Genomic_DNA"/>
</dbReference>
<evidence type="ECO:0000259" key="2">
    <source>
        <dbReference type="Pfam" id="PF24758"/>
    </source>
</evidence>
<evidence type="ECO:0000313" key="4">
    <source>
        <dbReference type="Proteomes" id="UP001206925"/>
    </source>
</evidence>
<feature type="domain" description="F-box/LRR-repeat protein 15/At3g58940/PEG3-like LRR" evidence="2">
    <location>
        <begin position="117"/>
        <end position="258"/>
    </location>
</feature>
<dbReference type="Proteomes" id="UP001206925">
    <property type="component" value="Unassembled WGS sequence"/>
</dbReference>
<sequence>MISDDLANLTDEDKVNPGYMNAEGDRLSVLSDDLIHRILSLINIKYAIQTSVLSSRWRFLWTSMTHLNISTDGFRTVLDFSKFVNNVLSHRNDQTEVHSVNLNYYSTPSEVFLKTVLDYAFSHNIQQLTVAWLYNNEEIDFPYYLLCSQSLKYLRLTASRTNSAYSFFIILASTWDLPALTTLRLDYVGLYDHNARGIFSKCANLKNLTISNFNSHNFTFRHPQLSNLTLENGNSTLDAAFNVVAPQLKNLTIRRCWAKHLITAPNLVSLFFSGNGDLQFSTDLYSLEKVDLGFSFSPVWSGSRIGCLLQQLRHVKFLTLNLELVKPLSAYMEQLSVQPSPFSNLKSLKIYPLYVPPDDYKVTMCTKVLKYLLDGSPSATLTMISYEEIEEKQQRALALKNAAKAFANASALQNLMSNFHVLLDKEKSDIETRMNGRRTSVEAITYDQGKTQVENMQLHLERKMSQMKSCWKDVGEQIDQSISKTRCLMSKLREIEVLLLKDLPTSKRDKLQACFSSLRVEAEALVKRILHQIETPQIQLSGCINELATISLSSS</sequence>
<evidence type="ECO:0000313" key="3">
    <source>
        <dbReference type="EMBL" id="KAI7751519.1"/>
    </source>
</evidence>
<dbReference type="InterPro" id="IPR032675">
    <property type="entry name" value="LRR_dom_sf"/>
</dbReference>
<comment type="caution">
    <text evidence="3">The sequence shown here is derived from an EMBL/GenBank/DDBJ whole genome shotgun (WGS) entry which is preliminary data.</text>
</comment>
<keyword evidence="4" id="KW-1185">Reference proteome</keyword>
<protein>
    <recommendedName>
        <fullName evidence="5">F-box domain, Leucine-rich repeat domain, L domain-like protein</fullName>
    </recommendedName>
</protein>
<dbReference type="AlphaFoldDB" id="A0AAD5D2K0"/>
<name>A0AAD5D2K0_AMBAR</name>
<dbReference type="InterPro" id="IPR053197">
    <property type="entry name" value="F-box_SCFL_complex_component"/>
</dbReference>
<accession>A0AAD5D2K0</accession>
<reference evidence="3" key="1">
    <citation type="submission" date="2022-06" db="EMBL/GenBank/DDBJ databases">
        <title>Uncovering the hologenomic basis of an extraordinary plant invasion.</title>
        <authorList>
            <person name="Bieker V.C."/>
            <person name="Martin M.D."/>
            <person name="Gilbert T."/>
            <person name="Hodgins K."/>
            <person name="Battlay P."/>
            <person name="Petersen B."/>
            <person name="Wilson J."/>
        </authorList>
    </citation>
    <scope>NUCLEOTIDE SEQUENCE</scope>
    <source>
        <strain evidence="3">AA19_3_7</strain>
        <tissue evidence="3">Leaf</tissue>
    </source>
</reference>
<organism evidence="3 4">
    <name type="scientific">Ambrosia artemisiifolia</name>
    <name type="common">Common ragweed</name>
    <dbReference type="NCBI Taxonomy" id="4212"/>
    <lineage>
        <taxon>Eukaryota</taxon>
        <taxon>Viridiplantae</taxon>
        <taxon>Streptophyta</taxon>
        <taxon>Embryophyta</taxon>
        <taxon>Tracheophyta</taxon>
        <taxon>Spermatophyta</taxon>
        <taxon>Magnoliopsida</taxon>
        <taxon>eudicotyledons</taxon>
        <taxon>Gunneridae</taxon>
        <taxon>Pentapetalae</taxon>
        <taxon>asterids</taxon>
        <taxon>campanulids</taxon>
        <taxon>Asterales</taxon>
        <taxon>Asteraceae</taxon>
        <taxon>Asteroideae</taxon>
        <taxon>Heliantheae alliance</taxon>
        <taxon>Heliantheae</taxon>
        <taxon>Ambrosia</taxon>
    </lineage>
</organism>
<dbReference type="InterPro" id="IPR053781">
    <property type="entry name" value="F-box_AtFBL13-like"/>
</dbReference>
<dbReference type="SUPFAM" id="SSF52047">
    <property type="entry name" value="RNI-like"/>
    <property type="match status" value="1"/>
</dbReference>
<dbReference type="InterPro" id="IPR001810">
    <property type="entry name" value="F-box_dom"/>
</dbReference>
<dbReference type="InterPro" id="IPR036047">
    <property type="entry name" value="F-box-like_dom_sf"/>
</dbReference>
<dbReference type="InterPro" id="IPR055411">
    <property type="entry name" value="LRR_FXL15/At3g58940/PEG3-like"/>
</dbReference>
<dbReference type="Pfam" id="PF24758">
    <property type="entry name" value="LRR_At5g56370"/>
    <property type="match status" value="1"/>
</dbReference>
<dbReference type="PANTHER" id="PTHR34223">
    <property type="entry name" value="OS11G0201299 PROTEIN"/>
    <property type="match status" value="1"/>
</dbReference>
<gene>
    <name evidence="3" type="ORF">M8C21_022431</name>
</gene>
<evidence type="ECO:0000259" key="1">
    <source>
        <dbReference type="Pfam" id="PF00646"/>
    </source>
</evidence>
<dbReference type="Gene3D" id="3.80.10.10">
    <property type="entry name" value="Ribonuclease Inhibitor"/>
    <property type="match status" value="1"/>
</dbReference>
<dbReference type="SUPFAM" id="SSF81383">
    <property type="entry name" value="F-box domain"/>
    <property type="match status" value="1"/>
</dbReference>
<dbReference type="Pfam" id="PF00646">
    <property type="entry name" value="F-box"/>
    <property type="match status" value="1"/>
</dbReference>
<dbReference type="CDD" id="cd22160">
    <property type="entry name" value="F-box_AtFBL13-like"/>
    <property type="match status" value="1"/>
</dbReference>
<dbReference type="PANTHER" id="PTHR34223:SF101">
    <property type="entry name" value="F-BOX DOMAIN-CONTAINING PROTEIN"/>
    <property type="match status" value="1"/>
</dbReference>
<evidence type="ECO:0008006" key="5">
    <source>
        <dbReference type="Google" id="ProtNLM"/>
    </source>
</evidence>
<proteinExistence type="predicted"/>